<dbReference type="Proteomes" id="UP000660675">
    <property type="component" value="Unassembled WGS sequence"/>
</dbReference>
<feature type="compositionally biased region" description="Polar residues" evidence="1">
    <location>
        <begin position="64"/>
        <end position="73"/>
    </location>
</feature>
<reference evidence="3" key="1">
    <citation type="journal article" date="2019" name="Int. J. Syst. Evol. Microbiol.">
        <title>The Global Catalogue of Microorganisms (GCM) 10K type strain sequencing project: providing services to taxonomists for standard genome sequencing and annotation.</title>
        <authorList>
            <consortium name="The Broad Institute Genomics Platform"/>
            <consortium name="The Broad Institute Genome Sequencing Center for Infectious Disease"/>
            <person name="Wu L."/>
            <person name="Ma J."/>
        </authorList>
    </citation>
    <scope>NUCLEOTIDE SEQUENCE [LARGE SCALE GENOMIC DNA]</scope>
    <source>
        <strain evidence="3">JCM 4376</strain>
    </source>
</reference>
<protein>
    <recommendedName>
        <fullName evidence="4">Chitin-binding type-4 domain-containing protein</fullName>
    </recommendedName>
</protein>
<evidence type="ECO:0000313" key="2">
    <source>
        <dbReference type="EMBL" id="GGV89363.1"/>
    </source>
</evidence>
<feature type="compositionally biased region" description="Polar residues" evidence="1">
    <location>
        <begin position="14"/>
        <end position="27"/>
    </location>
</feature>
<comment type="caution">
    <text evidence="2">The sequence shown here is derived from an EMBL/GenBank/DDBJ whole genome shotgun (WGS) entry which is preliminary data.</text>
</comment>
<accession>A0ABQ2W2M3</accession>
<gene>
    <name evidence="2" type="ORF">GCM10015535_43110</name>
</gene>
<sequence length="131" mass="14042">MRGCWLSCAWRPESSGNRLSHPHSSGTAWGEGDGSPGGLAYTTGSPAAVSDARPHLRPLPPSTTPDGTPLNGTGFTSINFEANGEVVEIKNQAGWHMDYTVEWHNSSNWNIAMWQALQPAVTCPRKGPSDL</sequence>
<evidence type="ECO:0008006" key="4">
    <source>
        <dbReference type="Google" id="ProtNLM"/>
    </source>
</evidence>
<keyword evidence="3" id="KW-1185">Reference proteome</keyword>
<feature type="region of interest" description="Disordered" evidence="1">
    <location>
        <begin position="13"/>
        <end position="73"/>
    </location>
</feature>
<organism evidence="2 3">
    <name type="scientific">Streptomyces gelaticus</name>
    <dbReference type="NCBI Taxonomy" id="285446"/>
    <lineage>
        <taxon>Bacteria</taxon>
        <taxon>Bacillati</taxon>
        <taxon>Actinomycetota</taxon>
        <taxon>Actinomycetes</taxon>
        <taxon>Kitasatosporales</taxon>
        <taxon>Streptomycetaceae</taxon>
        <taxon>Streptomyces</taxon>
    </lineage>
</organism>
<evidence type="ECO:0000313" key="3">
    <source>
        <dbReference type="Proteomes" id="UP000660675"/>
    </source>
</evidence>
<proteinExistence type="predicted"/>
<evidence type="ECO:0000256" key="1">
    <source>
        <dbReference type="SAM" id="MobiDB-lite"/>
    </source>
</evidence>
<name>A0ABQ2W2M3_9ACTN</name>
<dbReference type="EMBL" id="BMTF01000014">
    <property type="protein sequence ID" value="GGV89363.1"/>
    <property type="molecule type" value="Genomic_DNA"/>
</dbReference>